<reference evidence="7 8" key="1">
    <citation type="submission" date="2019-03" db="EMBL/GenBank/DDBJ databases">
        <title>Genomic Encyclopedia of Type Strains, Phase IV (KMG-IV): sequencing the most valuable type-strain genomes for metagenomic binning, comparative biology and taxonomic classification.</title>
        <authorList>
            <person name="Goeker M."/>
        </authorList>
    </citation>
    <scope>NUCLEOTIDE SEQUENCE [LARGE SCALE GENOMIC DNA]</scope>
    <source>
        <strain evidence="7 8">DSM 21667</strain>
    </source>
</reference>
<feature type="transmembrane region" description="Helical" evidence="6">
    <location>
        <begin position="73"/>
        <end position="90"/>
    </location>
</feature>
<protein>
    <submittedName>
        <fullName evidence="7">Threonine/homoserine/homoserine lactone efflux protein</fullName>
    </submittedName>
</protein>
<proteinExistence type="predicted"/>
<comment type="caution">
    <text evidence="7">The sequence shown here is derived from an EMBL/GenBank/DDBJ whole genome shotgun (WGS) entry which is preliminary data.</text>
</comment>
<dbReference type="PANTHER" id="PTHR30086:SF20">
    <property type="entry name" value="ARGININE EXPORTER PROTEIN ARGO-RELATED"/>
    <property type="match status" value="1"/>
</dbReference>
<evidence type="ECO:0000256" key="3">
    <source>
        <dbReference type="ARBA" id="ARBA00022692"/>
    </source>
</evidence>
<keyword evidence="8" id="KW-1185">Reference proteome</keyword>
<evidence type="ECO:0000256" key="4">
    <source>
        <dbReference type="ARBA" id="ARBA00022989"/>
    </source>
</evidence>
<feature type="transmembrane region" description="Helical" evidence="6">
    <location>
        <begin position="178"/>
        <end position="201"/>
    </location>
</feature>
<evidence type="ECO:0000256" key="1">
    <source>
        <dbReference type="ARBA" id="ARBA00004651"/>
    </source>
</evidence>
<comment type="subcellular location">
    <subcellularLocation>
        <location evidence="1">Cell membrane</location>
        <topology evidence="1">Multi-pass membrane protein</topology>
    </subcellularLocation>
</comment>
<organism evidence="7 8">
    <name type="scientific">Tahibacter aquaticus</name>
    <dbReference type="NCBI Taxonomy" id="520092"/>
    <lineage>
        <taxon>Bacteria</taxon>
        <taxon>Pseudomonadati</taxon>
        <taxon>Pseudomonadota</taxon>
        <taxon>Gammaproteobacteria</taxon>
        <taxon>Lysobacterales</taxon>
        <taxon>Rhodanobacteraceae</taxon>
        <taxon>Tahibacter</taxon>
    </lineage>
</organism>
<evidence type="ECO:0000256" key="6">
    <source>
        <dbReference type="SAM" id="Phobius"/>
    </source>
</evidence>
<dbReference type="EMBL" id="SNZH01000023">
    <property type="protein sequence ID" value="TDR37844.1"/>
    <property type="molecule type" value="Genomic_DNA"/>
</dbReference>
<keyword evidence="2" id="KW-1003">Cell membrane</keyword>
<accession>A0A4R6YKX4</accession>
<dbReference type="InterPro" id="IPR001123">
    <property type="entry name" value="LeuE-type"/>
</dbReference>
<dbReference type="GO" id="GO:0005886">
    <property type="term" value="C:plasma membrane"/>
    <property type="evidence" value="ECO:0007669"/>
    <property type="project" value="UniProtKB-SubCell"/>
</dbReference>
<keyword evidence="5 6" id="KW-0472">Membrane</keyword>
<sequence>MIAELSAFAVLAFVSCITPGPNNALAAATGARFGAAAGIALACGVTVGCTGLVLLSALGVAGAIATTPWLSRVLALASAGYLAWLTWRLLRSDAGPRRDAAQPPRFFEAVALQLVNPKGWAMALAGTALVLAPPDARALRLFAMCVLEAAICFASVMAWLALGARLQRWLADARRRRAFNAAMALGLAGCAVATLAAAFAAH</sequence>
<evidence type="ECO:0000313" key="8">
    <source>
        <dbReference type="Proteomes" id="UP000295293"/>
    </source>
</evidence>
<dbReference type="GO" id="GO:0033228">
    <property type="term" value="P:cysteine export across plasma membrane"/>
    <property type="evidence" value="ECO:0007669"/>
    <property type="project" value="TreeGrafter"/>
</dbReference>
<dbReference type="Pfam" id="PF01810">
    <property type="entry name" value="LysE"/>
    <property type="match status" value="1"/>
</dbReference>
<keyword evidence="3 6" id="KW-0812">Transmembrane</keyword>
<dbReference type="GO" id="GO:0015171">
    <property type="term" value="F:amino acid transmembrane transporter activity"/>
    <property type="evidence" value="ECO:0007669"/>
    <property type="project" value="TreeGrafter"/>
</dbReference>
<dbReference type="PANTHER" id="PTHR30086">
    <property type="entry name" value="ARGININE EXPORTER PROTEIN ARGO"/>
    <property type="match status" value="1"/>
</dbReference>
<feature type="transmembrane region" description="Helical" evidence="6">
    <location>
        <begin position="36"/>
        <end position="61"/>
    </location>
</feature>
<dbReference type="Proteomes" id="UP000295293">
    <property type="component" value="Unassembled WGS sequence"/>
</dbReference>
<evidence type="ECO:0000256" key="2">
    <source>
        <dbReference type="ARBA" id="ARBA00022475"/>
    </source>
</evidence>
<evidence type="ECO:0000313" key="7">
    <source>
        <dbReference type="EMBL" id="TDR37844.1"/>
    </source>
</evidence>
<dbReference type="RefSeq" id="WP_166654353.1">
    <property type="nucleotide sequence ID" value="NZ_SNZH01000023.1"/>
</dbReference>
<keyword evidence="4 6" id="KW-1133">Transmembrane helix</keyword>
<evidence type="ECO:0000256" key="5">
    <source>
        <dbReference type="ARBA" id="ARBA00023136"/>
    </source>
</evidence>
<gene>
    <name evidence="7" type="ORF">DFR29_12318</name>
</gene>
<dbReference type="AlphaFoldDB" id="A0A4R6YKX4"/>
<feature type="transmembrane region" description="Helical" evidence="6">
    <location>
        <begin position="141"/>
        <end position="166"/>
    </location>
</feature>
<name>A0A4R6YKX4_9GAMM</name>